<feature type="signal peptide" evidence="1">
    <location>
        <begin position="1"/>
        <end position="24"/>
    </location>
</feature>
<keyword evidence="3" id="KW-1185">Reference proteome</keyword>
<protein>
    <recommendedName>
        <fullName evidence="4">Lipoprotein</fullName>
    </recommendedName>
</protein>
<evidence type="ECO:0008006" key="4">
    <source>
        <dbReference type="Google" id="ProtNLM"/>
    </source>
</evidence>
<proteinExistence type="predicted"/>
<name>W7YSH7_9BACL</name>
<gene>
    <name evidence="2" type="ORF">JCM16418_1601</name>
</gene>
<dbReference type="Proteomes" id="UP000019364">
    <property type="component" value="Unassembled WGS sequence"/>
</dbReference>
<evidence type="ECO:0000313" key="3">
    <source>
        <dbReference type="Proteomes" id="UP000019364"/>
    </source>
</evidence>
<dbReference type="RefSeq" id="WP_036647204.1">
    <property type="nucleotide sequence ID" value="NZ_BAVZ01000004.1"/>
</dbReference>
<feature type="chain" id="PRO_5039417172" description="Lipoprotein" evidence="1">
    <location>
        <begin position="25"/>
        <end position="199"/>
    </location>
</feature>
<sequence>MFKKLLNGAYLLLLAIVISGCSSPSPVKEAKVEESINDKAIQLISEGKFRESANIIDDDLTAKYGDWGEVKIESIPQEEQMEFNLLTYSLAAESERDGYYLNSYNRYKELLPIDGIINQEEIDYKIAYLEPKAKAIKAEPESKSGVTIGMSKDQVLKSSWGKPKKVYKTTTATGVDEQWVYGSNNYLYFSDGRLTTIQN</sequence>
<keyword evidence="1" id="KW-0732">Signal</keyword>
<organism evidence="2 3">
    <name type="scientific">Paenibacillus pini JCM 16418</name>
    <dbReference type="NCBI Taxonomy" id="1236976"/>
    <lineage>
        <taxon>Bacteria</taxon>
        <taxon>Bacillati</taxon>
        <taxon>Bacillota</taxon>
        <taxon>Bacilli</taxon>
        <taxon>Bacillales</taxon>
        <taxon>Paenibacillaceae</taxon>
        <taxon>Paenibacillus</taxon>
    </lineage>
</organism>
<dbReference type="EMBL" id="BAVZ01000004">
    <property type="protein sequence ID" value="GAF07576.1"/>
    <property type="molecule type" value="Genomic_DNA"/>
</dbReference>
<dbReference type="eggNOG" id="ENOG5033CWD">
    <property type="taxonomic scope" value="Bacteria"/>
</dbReference>
<evidence type="ECO:0000313" key="2">
    <source>
        <dbReference type="EMBL" id="GAF07576.1"/>
    </source>
</evidence>
<reference evidence="2 3" key="1">
    <citation type="journal article" date="2014" name="Genome Announc.">
        <title>Draft Genome Sequence of Paenibacillus pini JCM 16418T, Isolated from the Rhizosphere of Pine Tree.</title>
        <authorList>
            <person name="Yuki M."/>
            <person name="Oshima K."/>
            <person name="Suda W."/>
            <person name="Oshida Y."/>
            <person name="Kitamura K."/>
            <person name="Iida Y."/>
            <person name="Hattori M."/>
            <person name="Ohkuma M."/>
        </authorList>
    </citation>
    <scope>NUCLEOTIDE SEQUENCE [LARGE SCALE GENOMIC DNA]</scope>
    <source>
        <strain evidence="2 3">JCM 16418</strain>
    </source>
</reference>
<dbReference type="STRING" id="1236976.JCM16418_1601"/>
<dbReference type="OrthoDB" id="9794377at2"/>
<evidence type="ECO:0000256" key="1">
    <source>
        <dbReference type="SAM" id="SignalP"/>
    </source>
</evidence>
<accession>W7YSH7</accession>
<dbReference type="PROSITE" id="PS51257">
    <property type="entry name" value="PROKAR_LIPOPROTEIN"/>
    <property type="match status" value="1"/>
</dbReference>
<dbReference type="AlphaFoldDB" id="W7YSH7"/>
<comment type="caution">
    <text evidence="2">The sequence shown here is derived from an EMBL/GenBank/DDBJ whole genome shotgun (WGS) entry which is preliminary data.</text>
</comment>